<evidence type="ECO:0000256" key="1">
    <source>
        <dbReference type="SAM" id="Coils"/>
    </source>
</evidence>
<evidence type="ECO:0000256" key="2">
    <source>
        <dbReference type="SAM" id="MobiDB-lite"/>
    </source>
</evidence>
<name>A0AAF3FHU3_9BILA</name>
<accession>A0AAF3FHU3</accession>
<dbReference type="AlphaFoldDB" id="A0AAF3FHU3"/>
<keyword evidence="3" id="KW-1133">Transmembrane helix</keyword>
<sequence length="616" mass="69469">MRFCKWITKAYVLILHFLIVNGKPIFVPCPTLTSPGFLFALTPDCQLITAPSNKAEQFQQKTKDVSATGPCEVSPSTGLQHPIVMVSSLKLLQEDELPDIRILYQSNKERRIVRIPSSTWSFDDIQKLSLDSLAIKLQLPDEFKENYATCSMLGDDSMRCYRISSNTLTEVNLIYNEFAVNEKKQSTSIEDHRIVLPASSLATNVPVSSFTNENGDVDLLVTHVMKYLWRVSGIDPNPHTFSMIHVPTKITPASLPHFSLPLIASPLGVSSAVCENRKSSDPPDCVHYFTDMGSYSQCLVKTSFKILVGLIPGVKNEPRPQRRALKDSKSEASTVHTVEANGEAHMNQSVIIEPENPREFKTDIRVLQAQPTNPWAIAIVAVIFVVILILILLFLICLLCFIHRHFREKMVEKEKVHKEFSRVSVHNAATKTDIEQLMQAVNAAKEMNEKALHRCSQQQPVQNEWMLPQKKLELAELKKEAQSKVLTLETPGDRNEKKPEKEKPGKIKVHVTLKEDSESATRTFDKSTPPDDAQNSSKTTWTSTVSTQQKPTEPQFTSSTYQESSTKYLTETLYQKQPNVRQIDHVCVQKPFFGRVRGDVSVNDGQKKKFVLGPRK</sequence>
<keyword evidence="1" id="KW-0175">Coiled coil</keyword>
<feature type="compositionally biased region" description="Basic and acidic residues" evidence="2">
    <location>
        <begin position="491"/>
        <end position="505"/>
    </location>
</feature>
<feature type="compositionally biased region" description="Basic and acidic residues" evidence="2">
    <location>
        <begin position="512"/>
        <end position="529"/>
    </location>
</feature>
<feature type="chain" id="PRO_5042072152" evidence="4">
    <location>
        <begin position="23"/>
        <end position="616"/>
    </location>
</feature>
<feature type="compositionally biased region" description="Low complexity" evidence="2">
    <location>
        <begin position="536"/>
        <end position="547"/>
    </location>
</feature>
<keyword evidence="3" id="KW-0812">Transmembrane</keyword>
<feature type="coiled-coil region" evidence="1">
    <location>
        <begin position="427"/>
        <end position="454"/>
    </location>
</feature>
<evidence type="ECO:0000313" key="6">
    <source>
        <dbReference type="WBParaSite" id="MBELARI_LOCUS6673"/>
    </source>
</evidence>
<protein>
    <submittedName>
        <fullName evidence="6">Envelope protein</fullName>
    </submittedName>
</protein>
<keyword evidence="3" id="KW-0472">Membrane</keyword>
<dbReference type="Proteomes" id="UP000887575">
    <property type="component" value="Unassembled WGS sequence"/>
</dbReference>
<feature type="compositionally biased region" description="Polar residues" evidence="2">
    <location>
        <begin position="548"/>
        <end position="562"/>
    </location>
</feature>
<organism evidence="5 6">
    <name type="scientific">Mesorhabditis belari</name>
    <dbReference type="NCBI Taxonomy" id="2138241"/>
    <lineage>
        <taxon>Eukaryota</taxon>
        <taxon>Metazoa</taxon>
        <taxon>Ecdysozoa</taxon>
        <taxon>Nematoda</taxon>
        <taxon>Chromadorea</taxon>
        <taxon>Rhabditida</taxon>
        <taxon>Rhabditina</taxon>
        <taxon>Rhabditomorpha</taxon>
        <taxon>Rhabditoidea</taxon>
        <taxon>Rhabditidae</taxon>
        <taxon>Mesorhabditinae</taxon>
        <taxon>Mesorhabditis</taxon>
    </lineage>
</organism>
<proteinExistence type="predicted"/>
<keyword evidence="4" id="KW-0732">Signal</keyword>
<evidence type="ECO:0000256" key="3">
    <source>
        <dbReference type="SAM" id="Phobius"/>
    </source>
</evidence>
<reference evidence="6" key="1">
    <citation type="submission" date="2024-02" db="UniProtKB">
        <authorList>
            <consortium name="WormBaseParasite"/>
        </authorList>
    </citation>
    <scope>IDENTIFICATION</scope>
</reference>
<keyword evidence="5" id="KW-1185">Reference proteome</keyword>
<evidence type="ECO:0000256" key="4">
    <source>
        <dbReference type="SAM" id="SignalP"/>
    </source>
</evidence>
<feature type="region of interest" description="Disordered" evidence="2">
    <location>
        <begin position="485"/>
        <end position="562"/>
    </location>
</feature>
<evidence type="ECO:0000313" key="5">
    <source>
        <dbReference type="Proteomes" id="UP000887575"/>
    </source>
</evidence>
<dbReference type="WBParaSite" id="MBELARI_LOCUS6673">
    <property type="protein sequence ID" value="MBELARI_LOCUS6673"/>
    <property type="gene ID" value="MBELARI_LOCUS6673"/>
</dbReference>
<feature type="transmembrane region" description="Helical" evidence="3">
    <location>
        <begin position="375"/>
        <end position="402"/>
    </location>
</feature>
<feature type="signal peptide" evidence="4">
    <location>
        <begin position="1"/>
        <end position="22"/>
    </location>
</feature>